<feature type="transmembrane region" description="Helical" evidence="6">
    <location>
        <begin position="247"/>
        <end position="266"/>
    </location>
</feature>
<feature type="transmembrane region" description="Helical" evidence="6">
    <location>
        <begin position="188"/>
        <end position="210"/>
    </location>
</feature>
<keyword evidence="5 6" id="KW-0472">Membrane</keyword>
<evidence type="ECO:0000256" key="1">
    <source>
        <dbReference type="ARBA" id="ARBA00004141"/>
    </source>
</evidence>
<evidence type="ECO:0000256" key="6">
    <source>
        <dbReference type="SAM" id="Phobius"/>
    </source>
</evidence>
<dbReference type="SUPFAM" id="SSF103481">
    <property type="entry name" value="Multidrug resistance efflux transporter EmrE"/>
    <property type="match status" value="2"/>
</dbReference>
<keyword evidence="9" id="KW-1185">Reference proteome</keyword>
<protein>
    <submittedName>
        <fullName evidence="8">DMT family transporter</fullName>
    </submittedName>
</protein>
<dbReference type="RefSeq" id="WP_335419129.1">
    <property type="nucleotide sequence ID" value="NZ_JBALHR010000001.1"/>
</dbReference>
<dbReference type="PANTHER" id="PTHR22911:SF6">
    <property type="entry name" value="SOLUTE CARRIER FAMILY 35 MEMBER G1"/>
    <property type="match status" value="1"/>
</dbReference>
<reference evidence="8" key="1">
    <citation type="submission" date="2024-02" db="EMBL/GenBank/DDBJ databases">
        <title>Genome sequences of strain Gemmobacter sp. JM10B15.</title>
        <authorList>
            <person name="Zhang M."/>
        </authorList>
    </citation>
    <scope>NUCLEOTIDE SEQUENCE</scope>
    <source>
        <strain evidence="8">JM10B15</strain>
    </source>
</reference>
<dbReference type="Gene3D" id="1.10.3730.20">
    <property type="match status" value="1"/>
</dbReference>
<feature type="transmembrane region" description="Helical" evidence="6">
    <location>
        <begin position="46"/>
        <end position="67"/>
    </location>
</feature>
<feature type="domain" description="EamA" evidence="7">
    <location>
        <begin position="18"/>
        <end position="149"/>
    </location>
</feature>
<name>A0ABU8BRZ2_9RHOB</name>
<evidence type="ECO:0000256" key="3">
    <source>
        <dbReference type="ARBA" id="ARBA00022692"/>
    </source>
</evidence>
<dbReference type="EMBL" id="JBALHR010000001">
    <property type="protein sequence ID" value="MEH7827050.1"/>
    <property type="molecule type" value="Genomic_DNA"/>
</dbReference>
<keyword evidence="4 6" id="KW-1133">Transmembrane helix</keyword>
<evidence type="ECO:0000313" key="8">
    <source>
        <dbReference type="EMBL" id="MEH7827050.1"/>
    </source>
</evidence>
<keyword evidence="3 6" id="KW-0812">Transmembrane</keyword>
<evidence type="ECO:0000256" key="4">
    <source>
        <dbReference type="ARBA" id="ARBA00022989"/>
    </source>
</evidence>
<evidence type="ECO:0000256" key="5">
    <source>
        <dbReference type="ARBA" id="ARBA00023136"/>
    </source>
</evidence>
<organism evidence="8 9">
    <name type="scientific">Gemmobacter denitrificans</name>
    <dbReference type="NCBI Taxonomy" id="3123040"/>
    <lineage>
        <taxon>Bacteria</taxon>
        <taxon>Pseudomonadati</taxon>
        <taxon>Pseudomonadota</taxon>
        <taxon>Alphaproteobacteria</taxon>
        <taxon>Rhodobacterales</taxon>
        <taxon>Paracoccaceae</taxon>
        <taxon>Gemmobacter</taxon>
    </lineage>
</organism>
<evidence type="ECO:0000313" key="9">
    <source>
        <dbReference type="Proteomes" id="UP001431963"/>
    </source>
</evidence>
<feature type="transmembrane region" description="Helical" evidence="6">
    <location>
        <begin position="272"/>
        <end position="289"/>
    </location>
</feature>
<dbReference type="PANTHER" id="PTHR22911">
    <property type="entry name" value="ACYL-MALONYL CONDENSING ENZYME-RELATED"/>
    <property type="match status" value="1"/>
</dbReference>
<dbReference type="InterPro" id="IPR037185">
    <property type="entry name" value="EmrE-like"/>
</dbReference>
<accession>A0ABU8BRZ2</accession>
<evidence type="ECO:0000259" key="7">
    <source>
        <dbReference type="Pfam" id="PF00892"/>
    </source>
</evidence>
<feature type="transmembrane region" description="Helical" evidence="6">
    <location>
        <begin position="104"/>
        <end position="126"/>
    </location>
</feature>
<dbReference type="Pfam" id="PF00892">
    <property type="entry name" value="EamA"/>
    <property type="match status" value="1"/>
</dbReference>
<proteinExistence type="inferred from homology"/>
<sequence length="300" mass="31623">MTPGLAQPGLIPRAALLGTGLTLINTLISVSADALAKDLVTTYAAPQLMALSGLLAVAFGLVLTGAGQGDKVLRSPVPGLVLIRSCLGAISTLGFFYALQMLDFAAVFPFIALMPIFGALLSWVLLKERILQAAWIALGCGIAGMIIILPGVPHGATTGYLVGLGASMTGSASLVLSRRISARGTHSFAQVFYAQLACAALGLVLLPLVWQPMQPLHLAMLAAYTGFIIATRWLIVTILRMLPAHVVLQLANIQFIWMVILGHHLFGEVAGPELLLGAGLIILSGIWLVNQQHRAQTRPT</sequence>
<feature type="transmembrane region" description="Helical" evidence="6">
    <location>
        <begin position="158"/>
        <end position="176"/>
    </location>
</feature>
<feature type="transmembrane region" description="Helical" evidence="6">
    <location>
        <begin position="133"/>
        <end position="152"/>
    </location>
</feature>
<dbReference type="InterPro" id="IPR000620">
    <property type="entry name" value="EamA_dom"/>
</dbReference>
<dbReference type="Proteomes" id="UP001431963">
    <property type="component" value="Unassembled WGS sequence"/>
</dbReference>
<feature type="transmembrane region" description="Helical" evidence="6">
    <location>
        <begin position="216"/>
        <end position="235"/>
    </location>
</feature>
<evidence type="ECO:0000256" key="2">
    <source>
        <dbReference type="ARBA" id="ARBA00009853"/>
    </source>
</evidence>
<comment type="caution">
    <text evidence="8">The sequence shown here is derived from an EMBL/GenBank/DDBJ whole genome shotgun (WGS) entry which is preliminary data.</text>
</comment>
<comment type="similarity">
    <text evidence="2">Belongs to the drug/metabolite transporter (DMT) superfamily. 10 TMS drug/metabolite exporter (DME) (TC 2.A.7.3) family.</text>
</comment>
<comment type="subcellular location">
    <subcellularLocation>
        <location evidence="1">Membrane</location>
        <topology evidence="1">Multi-pass membrane protein</topology>
    </subcellularLocation>
</comment>
<gene>
    <name evidence="8" type="ORF">V6590_02705</name>
</gene>
<feature type="transmembrane region" description="Helical" evidence="6">
    <location>
        <begin position="79"/>
        <end position="98"/>
    </location>
</feature>